<protein>
    <submittedName>
        <fullName evidence="2">Uncharacterized protein</fullName>
    </submittedName>
</protein>
<evidence type="ECO:0000313" key="2">
    <source>
        <dbReference type="EMBL" id="GET93438.1"/>
    </source>
</evidence>
<gene>
    <name evidence="2" type="ORF">LtaPh_3635900</name>
</gene>
<accession>A0A640KVN4</accession>
<dbReference type="VEuPathDB" id="TriTrypDB:LtaPh_3635900"/>
<evidence type="ECO:0000313" key="3">
    <source>
        <dbReference type="Proteomes" id="UP000419144"/>
    </source>
</evidence>
<proteinExistence type="predicted"/>
<organism evidence="2 3">
    <name type="scientific">Leishmania tarentolae</name>
    <name type="common">Sauroleishmania tarentolae</name>
    <dbReference type="NCBI Taxonomy" id="5689"/>
    <lineage>
        <taxon>Eukaryota</taxon>
        <taxon>Discoba</taxon>
        <taxon>Euglenozoa</taxon>
        <taxon>Kinetoplastea</taxon>
        <taxon>Metakinetoplastina</taxon>
        <taxon>Trypanosomatida</taxon>
        <taxon>Trypanosomatidae</taxon>
        <taxon>Leishmaniinae</taxon>
        <taxon>Leishmania</taxon>
        <taxon>lizard Leishmania</taxon>
    </lineage>
</organism>
<dbReference type="EMBL" id="BLBS01000057">
    <property type="protein sequence ID" value="GET93438.1"/>
    <property type="molecule type" value="Genomic_DNA"/>
</dbReference>
<name>A0A640KVN4_LEITA</name>
<keyword evidence="3" id="KW-1185">Reference proteome</keyword>
<dbReference type="InterPro" id="IPR021298">
    <property type="entry name" value="CFAP298"/>
</dbReference>
<evidence type="ECO:0000256" key="1">
    <source>
        <dbReference type="SAM" id="MobiDB-lite"/>
    </source>
</evidence>
<dbReference type="GO" id="GO:0003352">
    <property type="term" value="P:regulation of cilium movement"/>
    <property type="evidence" value="ECO:0007669"/>
    <property type="project" value="InterPro"/>
</dbReference>
<dbReference type="Proteomes" id="UP000419144">
    <property type="component" value="Unassembled WGS sequence"/>
</dbReference>
<dbReference type="Pfam" id="PF11069">
    <property type="entry name" value="CFAP298"/>
    <property type="match status" value="1"/>
</dbReference>
<sequence>MVFVIVKGTNYPDEFTVERALTDALSAPEETPRGAVDVNPSPHTCSSLSSTGTIVPGIAHILNKRHHVRLMLMSAQELATLWPEYQRRSDGTLSSEAGEKQDLEEVLGRYQALIDSLYTRLKDAKTPVLADEFDNAERELRTLTATLYPSLCNHPDGSEAAVQQLYTKHEDPELDEDTRLAVYHCRALLDPDWKANERVKEDEAALWFCGKPMEATLAKYCGRNEKSKVIVKVAPRKGSAPSCEPRMRYEDQRALYRAMCQRRETYKQLEDSELRDRVIQQSRNTKQLLLGVAATSSSYNEGTQMLAASSSGTSSSAALRTDGLRPIFSRKEERELPIS</sequence>
<dbReference type="OrthoDB" id="276065at2759"/>
<dbReference type="PANTHER" id="PTHR13238">
    <property type="entry name" value="PROTEIN C21ORF59"/>
    <property type="match status" value="1"/>
</dbReference>
<reference evidence="2" key="1">
    <citation type="submission" date="2019-11" db="EMBL/GenBank/DDBJ databases">
        <title>Leishmania tarentolae CDS.</title>
        <authorList>
            <person name="Goto Y."/>
            <person name="Yamagishi J."/>
        </authorList>
    </citation>
    <scope>NUCLEOTIDE SEQUENCE [LARGE SCALE GENOMIC DNA]</scope>
    <source>
        <strain evidence="2">Parrot Tar II</strain>
    </source>
</reference>
<feature type="compositionally biased region" description="Low complexity" evidence="1">
    <location>
        <begin position="307"/>
        <end position="318"/>
    </location>
</feature>
<dbReference type="AlphaFoldDB" id="A0A640KVN4"/>
<comment type="caution">
    <text evidence="2">The sequence shown here is derived from an EMBL/GenBank/DDBJ whole genome shotgun (WGS) entry which is preliminary data.</text>
</comment>
<feature type="compositionally biased region" description="Basic and acidic residues" evidence="1">
    <location>
        <begin position="329"/>
        <end position="339"/>
    </location>
</feature>
<feature type="region of interest" description="Disordered" evidence="1">
    <location>
        <begin position="304"/>
        <end position="339"/>
    </location>
</feature>
<dbReference type="PANTHER" id="PTHR13238:SF7">
    <property type="match status" value="1"/>
</dbReference>